<organism evidence="5 6">
    <name type="scientific">Cellulosilyticum lentocellum (strain ATCC 49066 / DSM 5427 / NCIMB 11756 / RHM5)</name>
    <name type="common">Clostridium lentocellum</name>
    <dbReference type="NCBI Taxonomy" id="642492"/>
    <lineage>
        <taxon>Bacteria</taxon>
        <taxon>Bacillati</taxon>
        <taxon>Bacillota</taxon>
        <taxon>Clostridia</taxon>
        <taxon>Lachnospirales</taxon>
        <taxon>Cellulosilyticaceae</taxon>
        <taxon>Cellulosilyticum</taxon>
    </lineage>
</organism>
<evidence type="ECO:0000256" key="1">
    <source>
        <dbReference type="ARBA" id="ARBA00022723"/>
    </source>
</evidence>
<dbReference type="InterPro" id="IPR036812">
    <property type="entry name" value="NAD(P)_OxRdtase_dom_sf"/>
</dbReference>
<dbReference type="InterPro" id="IPR053135">
    <property type="entry name" value="AKR2_Oxidoreductase"/>
</dbReference>
<dbReference type="Gene3D" id="3.20.20.100">
    <property type="entry name" value="NADP-dependent oxidoreductase domain"/>
    <property type="match status" value="1"/>
</dbReference>
<evidence type="ECO:0000313" key="6">
    <source>
        <dbReference type="Proteomes" id="UP000008467"/>
    </source>
</evidence>
<gene>
    <name evidence="5" type="ordered locus">Clole_1521</name>
</gene>
<keyword evidence="2" id="KW-0408">Iron</keyword>
<dbReference type="GO" id="GO:0046872">
    <property type="term" value="F:metal ion binding"/>
    <property type="evidence" value="ECO:0007669"/>
    <property type="project" value="UniProtKB-KW"/>
</dbReference>
<evidence type="ECO:0000313" key="5">
    <source>
        <dbReference type="EMBL" id="ADZ83247.1"/>
    </source>
</evidence>
<dbReference type="PROSITE" id="PS51379">
    <property type="entry name" value="4FE4S_FER_2"/>
    <property type="match status" value="1"/>
</dbReference>
<evidence type="ECO:0000259" key="4">
    <source>
        <dbReference type="PROSITE" id="PS51379"/>
    </source>
</evidence>
<sequence length="377" mass="43566">MMVTRKMKNLGIDLSLLGFGCMRFPMNEGKIDELVATNMIKEAMAKGVNYIDTAYPYHNGASEPFVGRVLNEYERSSYYLATKLPMWLVNSVEDAKRLFEEQLERLDKTYIDFYLLHALNKGTWQKVLDYGIIEYCEQLQREGKIKYLGFSFHDDYEVFEEIATYRQWDFCQIQLNYMDTEEQAGEKGYALTEQLGIPLVIMEPIKGGSLANFSDDINARFTAMDETASISSFALRWVASHPNVKVILSGMSTPEQVADNLNTFCNYKPMTEKEKEAINEIVGILRSRVQNGCTGCRYCMPCPAGVDIPFNFKLWNTYHIYRNYWAVNWDWERNLGKAKADACIKCGKCEQHCPQKIAIRKDLEQVMIDLENPKWKP</sequence>
<dbReference type="SUPFAM" id="SSF51430">
    <property type="entry name" value="NAD(P)-linked oxidoreductase"/>
    <property type="match status" value="1"/>
</dbReference>
<dbReference type="EMBL" id="CP002582">
    <property type="protein sequence ID" value="ADZ83247.1"/>
    <property type="molecule type" value="Genomic_DNA"/>
</dbReference>
<keyword evidence="6" id="KW-1185">Reference proteome</keyword>
<name>F2JJW5_CELLD</name>
<reference evidence="5 6" key="1">
    <citation type="journal article" date="2011" name="J. Bacteriol.">
        <title>Complete genome sequence of the cellulose-degrading bacterium Cellulosilyticum lentocellum.</title>
        <authorList>
            <consortium name="US DOE Joint Genome Institute"/>
            <person name="Miller D.A."/>
            <person name="Suen G."/>
            <person name="Bruce D."/>
            <person name="Copeland A."/>
            <person name="Cheng J.F."/>
            <person name="Detter C."/>
            <person name="Goodwin L.A."/>
            <person name="Han C.S."/>
            <person name="Hauser L.J."/>
            <person name="Land M.L."/>
            <person name="Lapidus A."/>
            <person name="Lucas S."/>
            <person name="Meincke L."/>
            <person name="Pitluck S."/>
            <person name="Tapia R."/>
            <person name="Teshima H."/>
            <person name="Woyke T."/>
            <person name="Fox B.G."/>
            <person name="Angert E.R."/>
            <person name="Currie C.R."/>
        </authorList>
    </citation>
    <scope>NUCLEOTIDE SEQUENCE [LARGE SCALE GENOMIC DNA]</scope>
    <source>
        <strain evidence="6">ATCC 49066 / DSM 5427 / NCIMB 11756 / RHM5</strain>
    </source>
</reference>
<dbReference type="GO" id="GO:0051536">
    <property type="term" value="F:iron-sulfur cluster binding"/>
    <property type="evidence" value="ECO:0007669"/>
    <property type="project" value="UniProtKB-KW"/>
</dbReference>
<dbReference type="Proteomes" id="UP000008467">
    <property type="component" value="Chromosome"/>
</dbReference>
<dbReference type="CDD" id="cd19096">
    <property type="entry name" value="AKR_Fe-S_oxidoreductase"/>
    <property type="match status" value="1"/>
</dbReference>
<dbReference type="PROSITE" id="PS00198">
    <property type="entry name" value="4FE4S_FER_1"/>
    <property type="match status" value="1"/>
</dbReference>
<evidence type="ECO:0000256" key="3">
    <source>
        <dbReference type="ARBA" id="ARBA00023014"/>
    </source>
</evidence>
<dbReference type="SUPFAM" id="SSF46548">
    <property type="entry name" value="alpha-helical ferredoxin"/>
    <property type="match status" value="1"/>
</dbReference>
<dbReference type="eggNOG" id="COG1453">
    <property type="taxonomic scope" value="Bacteria"/>
</dbReference>
<protein>
    <submittedName>
        <fullName evidence="5">NADP-dependent oxidoreductase domain</fullName>
    </submittedName>
</protein>
<dbReference type="InterPro" id="IPR017896">
    <property type="entry name" value="4Fe4S_Fe-S-bd"/>
</dbReference>
<dbReference type="AlphaFoldDB" id="F2JJW5"/>
<keyword evidence="3" id="KW-0411">Iron-sulfur</keyword>
<dbReference type="InterPro" id="IPR023210">
    <property type="entry name" value="NADP_OxRdtase_dom"/>
</dbReference>
<evidence type="ECO:0000256" key="2">
    <source>
        <dbReference type="ARBA" id="ARBA00023004"/>
    </source>
</evidence>
<dbReference type="PANTHER" id="PTHR43312:SF2">
    <property type="entry name" value="OXIDOREDUCTASE"/>
    <property type="match status" value="1"/>
</dbReference>
<dbReference type="PANTHER" id="PTHR43312">
    <property type="entry name" value="D-THREO-ALDOSE 1-DEHYDROGENASE"/>
    <property type="match status" value="1"/>
</dbReference>
<dbReference type="HOGENOM" id="CLU_023205_3_2_9"/>
<dbReference type="InterPro" id="IPR017900">
    <property type="entry name" value="4Fe4S_Fe_S_CS"/>
</dbReference>
<dbReference type="STRING" id="642492.Clole_1521"/>
<dbReference type="Pfam" id="PF13187">
    <property type="entry name" value="Fer4_9"/>
    <property type="match status" value="1"/>
</dbReference>
<dbReference type="Pfam" id="PF00248">
    <property type="entry name" value="Aldo_ket_red"/>
    <property type="match status" value="1"/>
</dbReference>
<proteinExistence type="predicted"/>
<keyword evidence="1" id="KW-0479">Metal-binding</keyword>
<dbReference type="KEGG" id="cle:Clole_1521"/>
<feature type="domain" description="4Fe-4S ferredoxin-type" evidence="4">
    <location>
        <begin position="334"/>
        <end position="364"/>
    </location>
</feature>
<accession>F2JJW5</accession>